<keyword evidence="2" id="KW-1185">Reference proteome</keyword>
<sequence length="88" mass="10030">MDTNYTPAHGKNSANNLKKLKKKKFLAHKFSFILKKLLFFCCKTSKTFTPLDRQINQLPECVSMLASLVPLWPAVLNLAEAFISPPYE</sequence>
<proteinExistence type="predicted"/>
<evidence type="ECO:0000313" key="1">
    <source>
        <dbReference type="EMBL" id="RNA10715.1"/>
    </source>
</evidence>
<dbReference type="Proteomes" id="UP000276133">
    <property type="component" value="Unassembled WGS sequence"/>
</dbReference>
<evidence type="ECO:0000313" key="2">
    <source>
        <dbReference type="Proteomes" id="UP000276133"/>
    </source>
</evidence>
<organism evidence="1 2">
    <name type="scientific">Brachionus plicatilis</name>
    <name type="common">Marine rotifer</name>
    <name type="synonym">Brachionus muelleri</name>
    <dbReference type="NCBI Taxonomy" id="10195"/>
    <lineage>
        <taxon>Eukaryota</taxon>
        <taxon>Metazoa</taxon>
        <taxon>Spiralia</taxon>
        <taxon>Gnathifera</taxon>
        <taxon>Rotifera</taxon>
        <taxon>Eurotatoria</taxon>
        <taxon>Monogononta</taxon>
        <taxon>Pseudotrocha</taxon>
        <taxon>Ploima</taxon>
        <taxon>Brachionidae</taxon>
        <taxon>Brachionus</taxon>
    </lineage>
</organism>
<protein>
    <submittedName>
        <fullName evidence="1">Uncharacterized protein</fullName>
    </submittedName>
</protein>
<accession>A0A3M7QIC2</accession>
<reference evidence="1 2" key="1">
    <citation type="journal article" date="2018" name="Sci. Rep.">
        <title>Genomic signatures of local adaptation to the degree of environmental predictability in rotifers.</title>
        <authorList>
            <person name="Franch-Gras L."/>
            <person name="Hahn C."/>
            <person name="Garcia-Roger E.M."/>
            <person name="Carmona M.J."/>
            <person name="Serra M."/>
            <person name="Gomez A."/>
        </authorList>
    </citation>
    <scope>NUCLEOTIDE SEQUENCE [LARGE SCALE GENOMIC DNA]</scope>
    <source>
        <strain evidence="1">HYR1</strain>
    </source>
</reference>
<name>A0A3M7QIC2_BRAPC</name>
<dbReference type="AlphaFoldDB" id="A0A3M7QIC2"/>
<dbReference type="EMBL" id="REGN01006125">
    <property type="protein sequence ID" value="RNA10715.1"/>
    <property type="molecule type" value="Genomic_DNA"/>
</dbReference>
<comment type="caution">
    <text evidence="1">The sequence shown here is derived from an EMBL/GenBank/DDBJ whole genome shotgun (WGS) entry which is preliminary data.</text>
</comment>
<gene>
    <name evidence="1" type="ORF">BpHYR1_012699</name>
</gene>